<dbReference type="Pfam" id="PF01965">
    <property type="entry name" value="DJ-1_PfpI"/>
    <property type="match status" value="1"/>
</dbReference>
<dbReference type="CDD" id="cd03137">
    <property type="entry name" value="GATase1_AraC_1"/>
    <property type="match status" value="1"/>
</dbReference>
<dbReference type="SUPFAM" id="SSF52317">
    <property type="entry name" value="Class I glutamine amidotransferase-like"/>
    <property type="match status" value="1"/>
</dbReference>
<dbReference type="SUPFAM" id="SSF46689">
    <property type="entry name" value="Homeodomain-like"/>
    <property type="match status" value="2"/>
</dbReference>
<dbReference type="PROSITE" id="PS01124">
    <property type="entry name" value="HTH_ARAC_FAMILY_2"/>
    <property type="match status" value="1"/>
</dbReference>
<name>A0A7H1BHK5_9ACTN</name>
<keyword evidence="1" id="KW-0805">Transcription regulation</keyword>
<dbReference type="KEGG" id="sxn:IAG42_34415"/>
<proteinExistence type="predicted"/>
<dbReference type="InterPro" id="IPR018060">
    <property type="entry name" value="HTH_AraC"/>
</dbReference>
<evidence type="ECO:0000256" key="3">
    <source>
        <dbReference type="ARBA" id="ARBA00023163"/>
    </source>
</evidence>
<dbReference type="EMBL" id="CP061281">
    <property type="protein sequence ID" value="QNS08210.1"/>
    <property type="molecule type" value="Genomic_DNA"/>
</dbReference>
<sequence length="345" mass="36727">MRTGERPLRRIVCVLAYEGVRLLDVTAPLEVFSTAVDLGARYEVVLLSPDGGPVTTSSGTRLLTDPVDALTGRVHTLIVPGSPALPRRLPDGLADAVRTLHSASWRTASVCTGAFALAEAGLLRDRRATTHWRHTATLAQRHPDIDVDADAIFVRDGRIFTSAGVSAGLDLALALVEADEGPDLAREVARDLVVFLQRPGGQSQFSVATRTPASRHSGLTALLRSIDADPAADHSLPELARRAGLSARHLTRLFRDEIGDTPGGYVESVRLEAARTLLDSGGTVTATARLSGLGSDETLRRVFLRHLGVTPSAYRARFRTTGRGGSEGGRARGAAQSADRIAESR</sequence>
<gene>
    <name evidence="6" type="ORF">IAG42_34415</name>
</gene>
<evidence type="ECO:0000256" key="4">
    <source>
        <dbReference type="SAM" id="MobiDB-lite"/>
    </source>
</evidence>
<feature type="region of interest" description="Disordered" evidence="4">
    <location>
        <begin position="319"/>
        <end position="345"/>
    </location>
</feature>
<keyword evidence="2" id="KW-0238">DNA-binding</keyword>
<dbReference type="GO" id="GO:0003700">
    <property type="term" value="F:DNA-binding transcription factor activity"/>
    <property type="evidence" value="ECO:0007669"/>
    <property type="project" value="InterPro"/>
</dbReference>
<dbReference type="Gene3D" id="1.10.10.60">
    <property type="entry name" value="Homeodomain-like"/>
    <property type="match status" value="1"/>
</dbReference>
<protein>
    <submittedName>
        <fullName evidence="6">DJ-1/PfpI family protein</fullName>
    </submittedName>
</protein>
<reference evidence="6 7" key="1">
    <citation type="submission" date="2020-09" db="EMBL/GenBank/DDBJ databases">
        <title>A novel species.</title>
        <authorList>
            <person name="Gao J."/>
        </authorList>
    </citation>
    <scope>NUCLEOTIDE SEQUENCE [LARGE SCALE GENOMIC DNA]</scope>
    <source>
        <strain evidence="6 7">CRXT-Y-14</strain>
    </source>
</reference>
<keyword evidence="3" id="KW-0804">Transcription</keyword>
<dbReference type="InterPro" id="IPR029062">
    <property type="entry name" value="Class_I_gatase-like"/>
</dbReference>
<evidence type="ECO:0000256" key="1">
    <source>
        <dbReference type="ARBA" id="ARBA00023015"/>
    </source>
</evidence>
<evidence type="ECO:0000259" key="5">
    <source>
        <dbReference type="PROSITE" id="PS01124"/>
    </source>
</evidence>
<dbReference type="InterPro" id="IPR002818">
    <property type="entry name" value="DJ-1/PfpI"/>
</dbReference>
<dbReference type="SMART" id="SM00342">
    <property type="entry name" value="HTH_ARAC"/>
    <property type="match status" value="1"/>
</dbReference>
<dbReference type="Proteomes" id="UP000516428">
    <property type="component" value="Chromosome"/>
</dbReference>
<dbReference type="RefSeq" id="WP_188340871.1">
    <property type="nucleotide sequence ID" value="NZ_CP061281.1"/>
</dbReference>
<dbReference type="PANTHER" id="PTHR43130:SF3">
    <property type="entry name" value="HTH-TYPE TRANSCRIPTIONAL REGULATOR RV1931C"/>
    <property type="match status" value="1"/>
</dbReference>
<dbReference type="Gene3D" id="3.40.50.880">
    <property type="match status" value="1"/>
</dbReference>
<dbReference type="InterPro" id="IPR018062">
    <property type="entry name" value="HTH_AraC-typ_CS"/>
</dbReference>
<dbReference type="InterPro" id="IPR052158">
    <property type="entry name" value="INH-QAR"/>
</dbReference>
<dbReference type="AlphaFoldDB" id="A0A7H1BHK5"/>
<feature type="domain" description="HTH araC/xylS-type" evidence="5">
    <location>
        <begin position="220"/>
        <end position="317"/>
    </location>
</feature>
<keyword evidence="7" id="KW-1185">Reference proteome</keyword>
<organism evidence="6 7">
    <name type="scientific">Streptomyces xanthii</name>
    <dbReference type="NCBI Taxonomy" id="2768069"/>
    <lineage>
        <taxon>Bacteria</taxon>
        <taxon>Bacillati</taxon>
        <taxon>Actinomycetota</taxon>
        <taxon>Actinomycetes</taxon>
        <taxon>Kitasatosporales</taxon>
        <taxon>Streptomycetaceae</taxon>
        <taxon>Streptomyces</taxon>
    </lineage>
</organism>
<dbReference type="Pfam" id="PF12833">
    <property type="entry name" value="HTH_18"/>
    <property type="match status" value="1"/>
</dbReference>
<dbReference type="PANTHER" id="PTHR43130">
    <property type="entry name" value="ARAC-FAMILY TRANSCRIPTIONAL REGULATOR"/>
    <property type="match status" value="1"/>
</dbReference>
<evidence type="ECO:0000256" key="2">
    <source>
        <dbReference type="ARBA" id="ARBA00023125"/>
    </source>
</evidence>
<accession>A0A7H1BHK5</accession>
<dbReference type="GO" id="GO:0043565">
    <property type="term" value="F:sequence-specific DNA binding"/>
    <property type="evidence" value="ECO:0007669"/>
    <property type="project" value="InterPro"/>
</dbReference>
<dbReference type="PROSITE" id="PS00041">
    <property type="entry name" value="HTH_ARAC_FAMILY_1"/>
    <property type="match status" value="1"/>
</dbReference>
<evidence type="ECO:0000313" key="7">
    <source>
        <dbReference type="Proteomes" id="UP000516428"/>
    </source>
</evidence>
<evidence type="ECO:0000313" key="6">
    <source>
        <dbReference type="EMBL" id="QNS08210.1"/>
    </source>
</evidence>
<dbReference type="InterPro" id="IPR009057">
    <property type="entry name" value="Homeodomain-like_sf"/>
</dbReference>